<dbReference type="Proteomes" id="UP000629596">
    <property type="component" value="Unassembled WGS sequence"/>
</dbReference>
<evidence type="ECO:0000256" key="3">
    <source>
        <dbReference type="ARBA" id="ARBA00022452"/>
    </source>
</evidence>
<dbReference type="Pfam" id="PF13715">
    <property type="entry name" value="CarbopepD_reg_2"/>
    <property type="match status" value="1"/>
</dbReference>
<feature type="chain" id="PRO_5017743143" evidence="10">
    <location>
        <begin position="31"/>
        <end position="1048"/>
    </location>
</feature>
<keyword evidence="16" id="KW-1185">Reference proteome</keyword>
<evidence type="ECO:0000256" key="2">
    <source>
        <dbReference type="ARBA" id="ARBA00022448"/>
    </source>
</evidence>
<evidence type="ECO:0000256" key="8">
    <source>
        <dbReference type="PROSITE-ProRule" id="PRU01360"/>
    </source>
</evidence>
<protein>
    <submittedName>
        <fullName evidence="14">TonB-dependent receptor</fullName>
    </submittedName>
</protein>
<keyword evidence="7 8" id="KW-0998">Cell outer membrane</keyword>
<dbReference type="InterPro" id="IPR012910">
    <property type="entry name" value="Plug_dom"/>
</dbReference>
<dbReference type="FunFam" id="2.170.130.10:FF:000003">
    <property type="entry name" value="SusC/RagA family TonB-linked outer membrane protein"/>
    <property type="match status" value="1"/>
</dbReference>
<keyword evidence="14" id="KW-0675">Receptor</keyword>
<dbReference type="Pfam" id="PF07715">
    <property type="entry name" value="Plug"/>
    <property type="match status" value="1"/>
</dbReference>
<dbReference type="PROSITE" id="PS52016">
    <property type="entry name" value="TONB_DEPENDENT_REC_3"/>
    <property type="match status" value="1"/>
</dbReference>
<dbReference type="Gene3D" id="2.40.170.20">
    <property type="entry name" value="TonB-dependent receptor, beta-barrel domain"/>
    <property type="match status" value="1"/>
</dbReference>
<dbReference type="Pfam" id="PF00593">
    <property type="entry name" value="TonB_dep_Rec_b-barrel"/>
    <property type="match status" value="1"/>
</dbReference>
<dbReference type="InterPro" id="IPR036942">
    <property type="entry name" value="Beta-barrel_TonB_sf"/>
</dbReference>
<evidence type="ECO:0000256" key="4">
    <source>
        <dbReference type="ARBA" id="ARBA00022692"/>
    </source>
</evidence>
<evidence type="ECO:0000259" key="11">
    <source>
        <dbReference type="Pfam" id="PF00593"/>
    </source>
</evidence>
<keyword evidence="3 8" id="KW-1134">Transmembrane beta strand</keyword>
<evidence type="ECO:0000259" key="12">
    <source>
        <dbReference type="Pfam" id="PF07715"/>
    </source>
</evidence>
<dbReference type="SUPFAM" id="SSF49464">
    <property type="entry name" value="Carboxypeptidase regulatory domain-like"/>
    <property type="match status" value="1"/>
</dbReference>
<evidence type="ECO:0000313" key="15">
    <source>
        <dbReference type="Proteomes" id="UP000256321"/>
    </source>
</evidence>
<evidence type="ECO:0000313" key="16">
    <source>
        <dbReference type="Proteomes" id="UP000629596"/>
    </source>
</evidence>
<evidence type="ECO:0000256" key="5">
    <source>
        <dbReference type="ARBA" id="ARBA00023077"/>
    </source>
</evidence>
<evidence type="ECO:0000313" key="13">
    <source>
        <dbReference type="EMBL" id="MBC8601010.1"/>
    </source>
</evidence>
<dbReference type="InterPro" id="IPR039426">
    <property type="entry name" value="TonB-dep_rcpt-like"/>
</dbReference>
<dbReference type="EMBL" id="JACRTI010000007">
    <property type="protein sequence ID" value="MBC8601010.1"/>
    <property type="molecule type" value="Genomic_DNA"/>
</dbReference>
<evidence type="ECO:0000256" key="9">
    <source>
        <dbReference type="RuleBase" id="RU003357"/>
    </source>
</evidence>
<dbReference type="GO" id="GO:0009279">
    <property type="term" value="C:cell outer membrane"/>
    <property type="evidence" value="ECO:0007669"/>
    <property type="project" value="UniProtKB-SubCell"/>
</dbReference>
<gene>
    <name evidence="14" type="ORF">DWU89_04735</name>
    <name evidence="13" type="ORF">H8784_04655</name>
</gene>
<accession>A0A3D8HHC7</accession>
<name>A0A3D8HHC7_9BACT</name>
<feature type="domain" description="TonB-dependent receptor plug" evidence="12">
    <location>
        <begin position="142"/>
        <end position="249"/>
    </location>
</feature>
<sequence length="1048" mass="116089">MMNDLNIPFFRKTMFAGVATLFLSTGVTQANPVSAGEDTAEKHVMTSSQQSKVTITGTVKDVLGPVIGANVVEKGTTNGTVTDMEGRFSLQVSPDAILTISYIGYVDQTIPVNGKSVVSVLLKEDFQALDEVVVVGYGTQKKVNMTGSVASVDMSKMVDSRPITSLSAGLAGMAAGVSVTAGSGGRPGNDGATIRVRGQGTLNDSNPLVIIDGVEASMNNINPLDVESISVLKDAASSAIYGSRAANGVILITTRKGKSGEAKISYNGYVTMQKVAHRIDLVSNYADYMELYNEGQLNSDLPAIFSQEKIDEWRAAGDSDPVKYPNSDWQDALFQTGWMQNHTININGGSDKIHYYISGNYMNNPGVMENSGYERYSARVNLDAEVKDWFTIGVNAYGIRGKEELGLLKTESNDNFYTYMQATTPGICYQAPDGRYGGVNNPEDDPQSSSNNVLKMLNDVKGNRTTNNIVSRFYAQLRPLKGLTIEGSYTYAFSDQFLYQQPVFHDLWNLYDNTLQIAGTGVTKVINRNNKTVRNNMDGLIKYETSINRLNIQATVGASQESYRNNWFEASREKLTSSELTELNAATANATATGTYSDWSMRSFFGRINLNWNEKYLLEANLRADASSRFAKKYRWGYFPSFSLGWRMEQEAFMKDISWLNQLKLRASYGSLGNNAVGNYDYQMYYQASNYVLNDALQIGMAQRALSNAALTWETSYITNFGVDFALFSKLSGTVDAFVKKTKGILIELPAPLVHGNATVPKSNAAEVRNRGVELSLNWNDKVGAVNYFIGGNFSYVKNKVTKFKGEEMALNGTNMILEGEPINVQYVLSVDRIVQTKEDMAIVEAMEANNPDAFKQYKKPEYGDFLYKDIDGDGCITDDDKIKVGNGTNPTFTFGFNFGANWKGWDFTCILQGATGLKTYWSGLDGASYWPQVRRGNQINKTIADGRWYPGRTDATYPRLLNYTDGRNRVASDFWIQDKSYLRVKNVQLGYTVPKRLSQKLLIENFRLYVSIDNALTFTGYKGLDPEVSGTKYPTMRLTTFGLNLTF</sequence>
<dbReference type="InterPro" id="IPR023997">
    <property type="entry name" value="TonB-dep_OMP_SusC/RagA_CS"/>
</dbReference>
<comment type="caution">
    <text evidence="14">The sequence shown here is derived from an EMBL/GenBank/DDBJ whole genome shotgun (WGS) entry which is preliminary data.</text>
</comment>
<keyword evidence="4 8" id="KW-0812">Transmembrane</keyword>
<feature type="domain" description="TonB-dependent receptor-like beta-barrel" evidence="11">
    <location>
        <begin position="435"/>
        <end position="1015"/>
    </location>
</feature>
<keyword evidence="10" id="KW-0732">Signal</keyword>
<dbReference type="AlphaFoldDB" id="A0A3D8HHC7"/>
<evidence type="ECO:0000256" key="6">
    <source>
        <dbReference type="ARBA" id="ARBA00023136"/>
    </source>
</evidence>
<dbReference type="Gene3D" id="2.170.130.10">
    <property type="entry name" value="TonB-dependent receptor, plug domain"/>
    <property type="match status" value="1"/>
</dbReference>
<comment type="similarity">
    <text evidence="8 9">Belongs to the TonB-dependent receptor family.</text>
</comment>
<evidence type="ECO:0000256" key="10">
    <source>
        <dbReference type="SAM" id="SignalP"/>
    </source>
</evidence>
<proteinExistence type="inferred from homology"/>
<organism evidence="14 15">
    <name type="scientific">Parabacteroides acidifaciens</name>
    <dbReference type="NCBI Taxonomy" id="2290935"/>
    <lineage>
        <taxon>Bacteria</taxon>
        <taxon>Pseudomonadati</taxon>
        <taxon>Bacteroidota</taxon>
        <taxon>Bacteroidia</taxon>
        <taxon>Bacteroidales</taxon>
        <taxon>Tannerellaceae</taxon>
        <taxon>Parabacteroides</taxon>
    </lineage>
</organism>
<keyword evidence="6 8" id="KW-0472">Membrane</keyword>
<dbReference type="InterPro" id="IPR008969">
    <property type="entry name" value="CarboxyPept-like_regulatory"/>
</dbReference>
<evidence type="ECO:0000256" key="7">
    <source>
        <dbReference type="ARBA" id="ARBA00023237"/>
    </source>
</evidence>
<keyword evidence="2 8" id="KW-0813">Transport</keyword>
<dbReference type="Proteomes" id="UP000256321">
    <property type="component" value="Unassembled WGS sequence"/>
</dbReference>
<feature type="signal peptide" evidence="10">
    <location>
        <begin position="1"/>
        <end position="30"/>
    </location>
</feature>
<dbReference type="InterPro" id="IPR023996">
    <property type="entry name" value="TonB-dep_OMP_SusC/RagA"/>
</dbReference>
<comment type="subcellular location">
    <subcellularLocation>
        <location evidence="1 8">Cell outer membrane</location>
        <topology evidence="1 8">Multi-pass membrane protein</topology>
    </subcellularLocation>
</comment>
<dbReference type="RefSeq" id="WP_115498524.1">
    <property type="nucleotide sequence ID" value="NZ_JACRTI010000007.1"/>
</dbReference>
<dbReference type="SUPFAM" id="SSF56935">
    <property type="entry name" value="Porins"/>
    <property type="match status" value="1"/>
</dbReference>
<keyword evidence="5 9" id="KW-0798">TonB box</keyword>
<dbReference type="NCBIfam" id="TIGR04057">
    <property type="entry name" value="SusC_RagA_signa"/>
    <property type="match status" value="1"/>
</dbReference>
<dbReference type="InterPro" id="IPR000531">
    <property type="entry name" value="Beta-barrel_TonB"/>
</dbReference>
<dbReference type="InterPro" id="IPR037066">
    <property type="entry name" value="Plug_dom_sf"/>
</dbReference>
<evidence type="ECO:0000313" key="14">
    <source>
        <dbReference type="EMBL" id="RDU50283.1"/>
    </source>
</evidence>
<reference evidence="14 15" key="1">
    <citation type="submission" date="2018-07" db="EMBL/GenBank/DDBJ databases">
        <title>Parabacteroides acidifaciens nov. sp., isolated from human feces.</title>
        <authorList>
            <person name="Wang Y.J."/>
        </authorList>
    </citation>
    <scope>NUCLEOTIDE SEQUENCE [LARGE SCALE GENOMIC DNA]</scope>
    <source>
        <strain evidence="14 15">426-9</strain>
    </source>
</reference>
<dbReference type="Gene3D" id="2.60.40.1120">
    <property type="entry name" value="Carboxypeptidase-like, regulatory domain"/>
    <property type="match status" value="1"/>
</dbReference>
<reference evidence="13 16" key="2">
    <citation type="submission" date="2020-08" db="EMBL/GenBank/DDBJ databases">
        <title>Genome public.</title>
        <authorList>
            <person name="Liu C."/>
            <person name="Sun Q."/>
        </authorList>
    </citation>
    <scope>NUCLEOTIDE SEQUENCE [LARGE SCALE GENOMIC DNA]</scope>
    <source>
        <strain evidence="13 16">426_9</strain>
    </source>
</reference>
<evidence type="ECO:0000256" key="1">
    <source>
        <dbReference type="ARBA" id="ARBA00004571"/>
    </source>
</evidence>
<dbReference type="NCBIfam" id="TIGR04056">
    <property type="entry name" value="OMP_RagA_SusC"/>
    <property type="match status" value="1"/>
</dbReference>
<dbReference type="EMBL" id="QREV01000007">
    <property type="protein sequence ID" value="RDU50283.1"/>
    <property type="molecule type" value="Genomic_DNA"/>
</dbReference>